<evidence type="ECO:0000313" key="2">
    <source>
        <dbReference type="EMBL" id="GBP40980.1"/>
    </source>
</evidence>
<proteinExistence type="predicted"/>
<feature type="region of interest" description="Disordered" evidence="1">
    <location>
        <begin position="1"/>
        <end position="48"/>
    </location>
</feature>
<feature type="compositionally biased region" description="Polar residues" evidence="1">
    <location>
        <begin position="25"/>
        <end position="39"/>
    </location>
</feature>
<evidence type="ECO:0000256" key="1">
    <source>
        <dbReference type="SAM" id="MobiDB-lite"/>
    </source>
</evidence>
<sequence length="101" mass="11662">MPVCPKKGAHRKGHAAPSACARGPNYTNLRPSSNGSSQCPPYHKAKSVVHRRRFERGQVDNFDYRHQRARDSREKISRRRGFERKTDFLSRTRLTRGGDQK</sequence>
<dbReference type="EMBL" id="BGZK01000390">
    <property type="protein sequence ID" value="GBP40980.1"/>
    <property type="molecule type" value="Genomic_DNA"/>
</dbReference>
<organism evidence="2 3">
    <name type="scientific">Eumeta variegata</name>
    <name type="common">Bagworm moth</name>
    <name type="synonym">Eumeta japonica</name>
    <dbReference type="NCBI Taxonomy" id="151549"/>
    <lineage>
        <taxon>Eukaryota</taxon>
        <taxon>Metazoa</taxon>
        <taxon>Ecdysozoa</taxon>
        <taxon>Arthropoda</taxon>
        <taxon>Hexapoda</taxon>
        <taxon>Insecta</taxon>
        <taxon>Pterygota</taxon>
        <taxon>Neoptera</taxon>
        <taxon>Endopterygota</taxon>
        <taxon>Lepidoptera</taxon>
        <taxon>Glossata</taxon>
        <taxon>Ditrysia</taxon>
        <taxon>Tineoidea</taxon>
        <taxon>Psychidae</taxon>
        <taxon>Oiketicinae</taxon>
        <taxon>Eumeta</taxon>
    </lineage>
</organism>
<dbReference type="AlphaFoldDB" id="A0A4C1VR30"/>
<evidence type="ECO:0000313" key="3">
    <source>
        <dbReference type="Proteomes" id="UP000299102"/>
    </source>
</evidence>
<comment type="caution">
    <text evidence="2">The sequence shown here is derived from an EMBL/GenBank/DDBJ whole genome shotgun (WGS) entry which is preliminary data.</text>
</comment>
<keyword evidence="3" id="KW-1185">Reference proteome</keyword>
<dbReference type="Proteomes" id="UP000299102">
    <property type="component" value="Unassembled WGS sequence"/>
</dbReference>
<protein>
    <submittedName>
        <fullName evidence="2">Uncharacterized protein</fullName>
    </submittedName>
</protein>
<name>A0A4C1VR30_EUMVA</name>
<gene>
    <name evidence="2" type="ORF">EVAR_26061_1</name>
</gene>
<accession>A0A4C1VR30</accession>
<reference evidence="2 3" key="1">
    <citation type="journal article" date="2019" name="Commun. Biol.">
        <title>The bagworm genome reveals a unique fibroin gene that provides high tensile strength.</title>
        <authorList>
            <person name="Kono N."/>
            <person name="Nakamura H."/>
            <person name="Ohtoshi R."/>
            <person name="Tomita M."/>
            <person name="Numata K."/>
            <person name="Arakawa K."/>
        </authorList>
    </citation>
    <scope>NUCLEOTIDE SEQUENCE [LARGE SCALE GENOMIC DNA]</scope>
</reference>